<dbReference type="EMBL" id="FNEN01000021">
    <property type="protein sequence ID" value="SDJ21665.1"/>
    <property type="molecule type" value="Genomic_DNA"/>
</dbReference>
<organism evidence="1 2">
    <name type="scientific">Natribacillus halophilus</name>
    <dbReference type="NCBI Taxonomy" id="549003"/>
    <lineage>
        <taxon>Bacteria</taxon>
        <taxon>Bacillati</taxon>
        <taxon>Bacillota</taxon>
        <taxon>Bacilli</taxon>
        <taxon>Bacillales</taxon>
        <taxon>Bacillaceae</taxon>
        <taxon>Natribacillus</taxon>
    </lineage>
</organism>
<dbReference type="RefSeq" id="WP_176764798.1">
    <property type="nucleotide sequence ID" value="NZ_FNEN01000021.1"/>
</dbReference>
<protein>
    <submittedName>
        <fullName evidence="1">Uncharacterized protein</fullName>
    </submittedName>
</protein>
<dbReference type="AlphaFoldDB" id="A0A1G8RYN0"/>
<gene>
    <name evidence="1" type="ORF">SAMN04488123_12110</name>
</gene>
<accession>A0A1G8RYN0</accession>
<evidence type="ECO:0000313" key="1">
    <source>
        <dbReference type="EMBL" id="SDJ21665.1"/>
    </source>
</evidence>
<evidence type="ECO:0000313" key="2">
    <source>
        <dbReference type="Proteomes" id="UP000198853"/>
    </source>
</evidence>
<proteinExistence type="predicted"/>
<sequence length="55" mass="6330">MTDSFRLLQKGEEKSSLPSFRDWEMSVQNGKTMVIVHFSSGKTFRTFLSESEIAQ</sequence>
<reference evidence="1 2" key="1">
    <citation type="submission" date="2016-10" db="EMBL/GenBank/DDBJ databases">
        <authorList>
            <person name="de Groot N.N."/>
        </authorList>
    </citation>
    <scope>NUCLEOTIDE SEQUENCE [LARGE SCALE GENOMIC DNA]</scope>
    <source>
        <strain evidence="1 2">DSM 21771</strain>
    </source>
</reference>
<dbReference type="Proteomes" id="UP000198853">
    <property type="component" value="Unassembled WGS sequence"/>
</dbReference>
<keyword evidence="2" id="KW-1185">Reference proteome</keyword>
<name>A0A1G8RYN0_9BACI</name>